<evidence type="ECO:0000256" key="4">
    <source>
        <dbReference type="ARBA" id="ARBA00022989"/>
    </source>
</evidence>
<organism evidence="7 8">
    <name type="scientific">Candidatus Chryseopegocella kryptomonas</name>
    <dbReference type="NCBI Taxonomy" id="1633643"/>
    <lineage>
        <taxon>Bacteria</taxon>
        <taxon>Pseudomonadati</taxon>
        <taxon>Candidatus Kryptoniota</taxon>
        <taxon>Candidatus Chryseopegocella</taxon>
    </lineage>
</organism>
<keyword evidence="8" id="KW-1185">Reference proteome</keyword>
<evidence type="ECO:0000313" key="7">
    <source>
        <dbReference type="EMBL" id="CUS95953.1"/>
    </source>
</evidence>
<dbReference type="AlphaFoldDB" id="A0A0P1MKW8"/>
<dbReference type="OrthoDB" id="9766924at2"/>
<evidence type="ECO:0000256" key="5">
    <source>
        <dbReference type="ARBA" id="ARBA00023136"/>
    </source>
</evidence>
<accession>A0A0P1MKW8</accession>
<gene>
    <name evidence="7" type="ORF">JGI23_00029</name>
</gene>
<dbReference type="Pfam" id="PF03170">
    <property type="entry name" value="BcsB"/>
    <property type="match status" value="1"/>
</dbReference>
<keyword evidence="2" id="KW-1003">Cell membrane</keyword>
<keyword evidence="5 6" id="KW-0472">Membrane</keyword>
<dbReference type="PANTHER" id="PTHR39083">
    <property type="entry name" value="CYCLIC DI-GMP-BINDING PROTEIN"/>
    <property type="match status" value="1"/>
</dbReference>
<dbReference type="Gene3D" id="2.60.120.260">
    <property type="entry name" value="Galactose-binding domain-like"/>
    <property type="match status" value="2"/>
</dbReference>
<dbReference type="EMBL" id="CZVW01000001">
    <property type="protein sequence ID" value="CUS95953.1"/>
    <property type="molecule type" value="Genomic_DNA"/>
</dbReference>
<sequence>MKIQFLFLIVILNTTIQTFLFAEKLTFQKFGYDDIVLTGPTPAVTLFLRVGENVDSSKSYIVLDIEPSPVLNFKNSYITVLIWDKPALTVRLSDLGDKLIVPLRQFDLSFSDFIKLDIKANLSITMDRCYDIITNGLWVKIRKSSFVNVEFKQRIGVKLKISNFLKFLEGGGAIVIPSNLSTIECEGAVWVYSYLRKLTGKDFEVETYETLPDEVENFVIVSRFDKIPEKYKKSISGKFLNNDGLIYVYSEQTAKFRKNVLVLTGFNDEGLRKVIKAFLNKDIFQSSFNSFLLVRQAVQELEVKPPLPPYKISFRKLGFTSGRLEGIGNLRYVYSFKNSELGFSPDKLTINITAVYAPVVSAVRNAFFNVYFNNTLIESKRLTEEGKISYSFDVDRFVLLKTNTITVEFVYYPTSEECKNLMANFFCMLDDERSYINVSSFYRPDELSFVYFPEMFGYGETVAVIGGKITLQKVRSLAKIVYLVNSGIKEFEFYPSVYFSSSVDYEILKNYNLILILDPNEQLMEKFENSPLKPRQGFRILSSATGRVLYTLWDTTSIGVSEVFYGEKGNPVLLVFGMGRYADERIYQMTKSLEAKFPDISGNIGIVDGEKSYFFRVEAGLLKVQYPGERTFLDIFNQYKIFIIGLAWALFLALLVYVFWRGRKMARKVMERK</sequence>
<evidence type="ECO:0000256" key="2">
    <source>
        <dbReference type="ARBA" id="ARBA00022475"/>
    </source>
</evidence>
<protein>
    <submittedName>
        <fullName evidence="7">Cellulose synthase subunit</fullName>
    </submittedName>
</protein>
<dbReference type="GO" id="GO:0005886">
    <property type="term" value="C:plasma membrane"/>
    <property type="evidence" value="ECO:0007669"/>
    <property type="project" value="UniProtKB-SubCell"/>
</dbReference>
<comment type="subcellular location">
    <subcellularLocation>
        <location evidence="1">Cell membrane</location>
        <topology evidence="1">Single-pass membrane protein</topology>
    </subcellularLocation>
</comment>
<feature type="transmembrane region" description="Helical" evidence="6">
    <location>
        <begin position="641"/>
        <end position="660"/>
    </location>
</feature>
<keyword evidence="4 6" id="KW-1133">Transmembrane helix</keyword>
<dbReference type="RefSeq" id="WP_092346592.1">
    <property type="nucleotide sequence ID" value="NZ_CZVW01000001.1"/>
</dbReference>
<dbReference type="PANTHER" id="PTHR39083:SF1">
    <property type="entry name" value="CYCLIC DI-GMP-BINDING PROTEIN"/>
    <property type="match status" value="1"/>
</dbReference>
<evidence type="ECO:0000256" key="3">
    <source>
        <dbReference type="ARBA" id="ARBA00022692"/>
    </source>
</evidence>
<proteinExistence type="predicted"/>
<name>A0A0P1MKW8_9BACT</name>
<reference evidence="8" key="1">
    <citation type="submission" date="2015-11" db="EMBL/GenBank/DDBJ databases">
        <authorList>
            <person name="Varghese N."/>
        </authorList>
    </citation>
    <scope>NUCLEOTIDE SEQUENCE [LARGE SCALE GENOMIC DNA]</scope>
    <source>
        <strain evidence="8">JGI-23</strain>
    </source>
</reference>
<dbReference type="InterPro" id="IPR018513">
    <property type="entry name" value="Cell_synthase_bac"/>
</dbReference>
<dbReference type="GO" id="GO:0006011">
    <property type="term" value="P:UDP-alpha-D-glucose metabolic process"/>
    <property type="evidence" value="ECO:0007669"/>
    <property type="project" value="InterPro"/>
</dbReference>
<evidence type="ECO:0000256" key="6">
    <source>
        <dbReference type="SAM" id="Phobius"/>
    </source>
</evidence>
<evidence type="ECO:0000313" key="8">
    <source>
        <dbReference type="Proteomes" id="UP000199197"/>
    </source>
</evidence>
<evidence type="ECO:0000256" key="1">
    <source>
        <dbReference type="ARBA" id="ARBA00004162"/>
    </source>
</evidence>
<dbReference type="Proteomes" id="UP000199197">
    <property type="component" value="Unassembled WGS sequence"/>
</dbReference>
<keyword evidence="3 6" id="KW-0812">Transmembrane</keyword>